<dbReference type="Proteomes" id="UP000077755">
    <property type="component" value="Chromosome 4"/>
</dbReference>
<dbReference type="FunFam" id="3.40.30.10:FF:000211">
    <property type="entry name" value="TPR repeat-containing thioredoxin TTL4"/>
    <property type="match status" value="1"/>
</dbReference>
<dbReference type="InterPro" id="IPR044534">
    <property type="entry name" value="TTL1-4"/>
</dbReference>
<dbReference type="InterPro" id="IPR018247">
    <property type="entry name" value="EF_Hand_1_Ca_BS"/>
</dbReference>
<dbReference type="SUPFAM" id="SSF48452">
    <property type="entry name" value="TPR-like"/>
    <property type="match status" value="1"/>
</dbReference>
<dbReference type="InterPro" id="IPR036249">
    <property type="entry name" value="Thioredoxin-like_sf"/>
</dbReference>
<reference evidence="5" key="2">
    <citation type="submission" date="2022-03" db="EMBL/GenBank/DDBJ databases">
        <title>Draft title - Genomic analysis of global carrot germplasm unveils the trajectory of domestication and the origin of high carotenoid orange carrot.</title>
        <authorList>
            <person name="Iorizzo M."/>
            <person name="Ellison S."/>
            <person name="Senalik D."/>
            <person name="Macko-Podgorni A."/>
            <person name="Grzebelus D."/>
            <person name="Bostan H."/>
            <person name="Rolling W."/>
            <person name="Curaba J."/>
            <person name="Simon P."/>
        </authorList>
    </citation>
    <scope>NUCLEOTIDE SEQUENCE</scope>
    <source>
        <tissue evidence="5">Leaf</tissue>
    </source>
</reference>
<feature type="domain" description="Thioredoxin" evidence="4">
    <location>
        <begin position="603"/>
        <end position="691"/>
    </location>
</feature>
<dbReference type="Pfam" id="PF00085">
    <property type="entry name" value="Thioredoxin"/>
    <property type="match status" value="1"/>
</dbReference>
<feature type="compositionally biased region" description="Basic and acidic residues" evidence="3">
    <location>
        <begin position="9"/>
        <end position="40"/>
    </location>
</feature>
<evidence type="ECO:0000256" key="3">
    <source>
        <dbReference type="SAM" id="MobiDB-lite"/>
    </source>
</evidence>
<dbReference type="CDD" id="cd02947">
    <property type="entry name" value="TRX_family"/>
    <property type="match status" value="1"/>
</dbReference>
<dbReference type="Gene3D" id="1.25.40.10">
    <property type="entry name" value="Tetratricopeptide repeat domain"/>
    <property type="match status" value="1"/>
</dbReference>
<dbReference type="InterPro" id="IPR019734">
    <property type="entry name" value="TPR_rpt"/>
</dbReference>
<accession>A0A165Z178</accession>
<dbReference type="Gramene" id="KZM99491">
    <property type="protein sequence ID" value="KZM99491"/>
    <property type="gene ID" value="DCAR_013147"/>
</dbReference>
<evidence type="ECO:0000256" key="2">
    <source>
        <dbReference type="ARBA" id="ARBA00022803"/>
    </source>
</evidence>
<sequence>MSHSGADTLADRLKRSLRYDQKRDDNDNGDVNKPDFREIDLGLGSGSPVSPLRPNVQVATSSRSSSSSSSSSGSFSGRNDQNPVAKKSASGSTAANTTNSGELSGSGHNSPTYSGRVKKQPVTRGSESGGSQLIYSGGGSVSSPPANVLPAGNICPSGKILKADVSAPRSSRPDVLGTGRGHYGHGSIMRGGGSVKFDAGGSSGVAGNSRAGVLAGKGVMSGGVDGEEMKRLGNEEYKRGHFSEALSYYDRAIAISPENAAYHYNKAAALIGLKRLGMAVRECEEVLRLDPGYVRAHYRLGSLYLCLGQVDNARRHICFTGIQPDPIELQKLHAVEKHLSKCTSARRIGDWKVVLREADAAVASGADASPQLFACKAEALLKLRQYADAELCISNIPRVGTSSLSCSQNKFLGMLSEAYILLVRSQIEMSMGRFDSAVTSAEKAAQIDTLSAEVSALLSNVRAVARARARGNDLFKSERFTEASAAYGEGLRLNPSSSVLYCNRAACWYKLGQWERSIDDCNQALNILPNYTKALLRRAASNSKLERWVEAVRDYEVLRKELPNDNDVAEALFHAQVGLRKSRGEDVHNMKFGGDVELVSGLEQFRAAISSPSASVVHFKSASDLQCNQISPFVDTLCSRYPSINFLKVDVRDSPGIANAENVKLVPTFKIYKNGSRLKEMICPSPEVLESSVRHYSS</sequence>
<dbReference type="PROSITE" id="PS00018">
    <property type="entry name" value="EF_HAND_1"/>
    <property type="match status" value="1"/>
</dbReference>
<evidence type="ECO:0000313" key="6">
    <source>
        <dbReference type="Proteomes" id="UP000077755"/>
    </source>
</evidence>
<dbReference type="GO" id="GO:0005737">
    <property type="term" value="C:cytoplasm"/>
    <property type="evidence" value="ECO:0007669"/>
    <property type="project" value="TreeGrafter"/>
</dbReference>
<reference evidence="5" key="1">
    <citation type="journal article" date="2016" name="Nat. Genet.">
        <title>A high-quality carrot genome assembly provides new insights into carotenoid accumulation and asterid genome evolution.</title>
        <authorList>
            <person name="Iorizzo M."/>
            <person name="Ellison S."/>
            <person name="Senalik D."/>
            <person name="Zeng P."/>
            <person name="Satapoomin P."/>
            <person name="Huang J."/>
            <person name="Bowman M."/>
            <person name="Iovene M."/>
            <person name="Sanseverino W."/>
            <person name="Cavagnaro P."/>
            <person name="Yildiz M."/>
            <person name="Macko-Podgorni A."/>
            <person name="Moranska E."/>
            <person name="Grzebelus E."/>
            <person name="Grzebelus D."/>
            <person name="Ashrafi H."/>
            <person name="Zheng Z."/>
            <person name="Cheng S."/>
            <person name="Spooner D."/>
            <person name="Van Deynze A."/>
            <person name="Simon P."/>
        </authorList>
    </citation>
    <scope>NUCLEOTIDE SEQUENCE</scope>
    <source>
        <tissue evidence="5">Leaf</tissue>
    </source>
</reference>
<dbReference type="Pfam" id="PF13432">
    <property type="entry name" value="TPR_16"/>
    <property type="match status" value="1"/>
</dbReference>
<dbReference type="AlphaFoldDB" id="A0A165Z178"/>
<keyword evidence="6" id="KW-1185">Reference proteome</keyword>
<feature type="region of interest" description="Disordered" evidence="3">
    <location>
        <begin position="164"/>
        <end position="188"/>
    </location>
</feature>
<evidence type="ECO:0000313" key="5">
    <source>
        <dbReference type="EMBL" id="WOG98595.1"/>
    </source>
</evidence>
<feature type="compositionally biased region" description="Low complexity" evidence="3">
    <location>
        <begin position="61"/>
        <end position="78"/>
    </location>
</feature>
<dbReference type="PROSITE" id="PS50005">
    <property type="entry name" value="TPR"/>
    <property type="match status" value="1"/>
</dbReference>
<dbReference type="SMART" id="SM00028">
    <property type="entry name" value="TPR"/>
    <property type="match status" value="7"/>
</dbReference>
<dbReference type="InterPro" id="IPR011990">
    <property type="entry name" value="TPR-like_helical_dom_sf"/>
</dbReference>
<feature type="compositionally biased region" description="Polar residues" evidence="3">
    <location>
        <begin position="89"/>
        <end position="113"/>
    </location>
</feature>
<feature type="region of interest" description="Disordered" evidence="3">
    <location>
        <begin position="1"/>
        <end position="141"/>
    </location>
</feature>
<keyword evidence="2" id="KW-0802">TPR repeat</keyword>
<dbReference type="KEGG" id="dcr:108219148"/>
<gene>
    <name evidence="5" type="ORF">DCAR_0417939</name>
</gene>
<evidence type="ECO:0000256" key="1">
    <source>
        <dbReference type="ARBA" id="ARBA00022737"/>
    </source>
</evidence>
<dbReference type="EMBL" id="CP093346">
    <property type="protein sequence ID" value="WOG98595.1"/>
    <property type="molecule type" value="Genomic_DNA"/>
</dbReference>
<name>A0A165Z178_DAUCS</name>
<dbReference type="Gene3D" id="3.40.30.10">
    <property type="entry name" value="Glutaredoxin"/>
    <property type="match status" value="1"/>
</dbReference>
<dbReference type="Pfam" id="PF00515">
    <property type="entry name" value="TPR_1"/>
    <property type="match status" value="1"/>
</dbReference>
<dbReference type="GO" id="GO:0006950">
    <property type="term" value="P:response to stress"/>
    <property type="evidence" value="ECO:0007669"/>
    <property type="project" value="UniProtKB-ARBA"/>
</dbReference>
<dbReference type="PANTHER" id="PTHR46050:SF3">
    <property type="entry name" value="TPR REPEAT-CONTAINING THIOREDOXIN TTL1"/>
    <property type="match status" value="1"/>
</dbReference>
<proteinExistence type="predicted"/>
<organism evidence="5 6">
    <name type="scientific">Daucus carota subsp. sativus</name>
    <name type="common">Carrot</name>
    <dbReference type="NCBI Taxonomy" id="79200"/>
    <lineage>
        <taxon>Eukaryota</taxon>
        <taxon>Viridiplantae</taxon>
        <taxon>Streptophyta</taxon>
        <taxon>Embryophyta</taxon>
        <taxon>Tracheophyta</taxon>
        <taxon>Spermatophyta</taxon>
        <taxon>Magnoliopsida</taxon>
        <taxon>eudicotyledons</taxon>
        <taxon>Gunneridae</taxon>
        <taxon>Pentapetalae</taxon>
        <taxon>asterids</taxon>
        <taxon>campanulids</taxon>
        <taxon>Apiales</taxon>
        <taxon>Apiaceae</taxon>
        <taxon>Apioideae</taxon>
        <taxon>Scandiceae</taxon>
        <taxon>Daucinae</taxon>
        <taxon>Daucus</taxon>
        <taxon>Daucus sect. Daucus</taxon>
    </lineage>
</organism>
<dbReference type="PANTHER" id="PTHR46050">
    <property type="entry name" value="TPR REPEAT-CONTAINING THIOREDOXIN"/>
    <property type="match status" value="1"/>
</dbReference>
<keyword evidence="1" id="KW-0677">Repeat</keyword>
<protein>
    <recommendedName>
        <fullName evidence="4">Thioredoxin domain-containing protein</fullName>
    </recommendedName>
</protein>
<dbReference type="SUPFAM" id="SSF52833">
    <property type="entry name" value="Thioredoxin-like"/>
    <property type="match status" value="1"/>
</dbReference>
<feature type="compositionally biased region" description="Polar residues" evidence="3">
    <location>
        <begin position="123"/>
        <end position="134"/>
    </location>
</feature>
<dbReference type="InterPro" id="IPR013766">
    <property type="entry name" value="Thioredoxin_domain"/>
</dbReference>
<dbReference type="OrthoDB" id="2121326at2759"/>
<evidence type="ECO:0000259" key="4">
    <source>
        <dbReference type="Pfam" id="PF00085"/>
    </source>
</evidence>
<dbReference type="OMA" id="WYKKGKH"/>